<dbReference type="Pfam" id="PF01225">
    <property type="entry name" value="Mur_ligase"/>
    <property type="match status" value="1"/>
</dbReference>
<evidence type="ECO:0000259" key="17">
    <source>
        <dbReference type="Pfam" id="PF08245"/>
    </source>
</evidence>
<dbReference type="InterPro" id="IPR036615">
    <property type="entry name" value="Mur_ligase_C_dom_sf"/>
</dbReference>
<evidence type="ECO:0000256" key="4">
    <source>
        <dbReference type="ARBA" id="ARBA00022490"/>
    </source>
</evidence>
<proteinExistence type="inferred from homology"/>
<dbReference type="PANTHER" id="PTHR43445">
    <property type="entry name" value="UDP-N-ACETYLMURAMATE--L-ALANINE LIGASE-RELATED"/>
    <property type="match status" value="1"/>
</dbReference>
<evidence type="ECO:0000256" key="7">
    <source>
        <dbReference type="ARBA" id="ARBA00022741"/>
    </source>
</evidence>
<feature type="domain" description="Mur ligase C-terminal" evidence="16">
    <location>
        <begin position="323"/>
        <end position="460"/>
    </location>
</feature>
<evidence type="ECO:0000256" key="10">
    <source>
        <dbReference type="ARBA" id="ARBA00022984"/>
    </source>
</evidence>
<dbReference type="InterPro" id="IPR000713">
    <property type="entry name" value="Mur_ligase_N"/>
</dbReference>
<evidence type="ECO:0000256" key="1">
    <source>
        <dbReference type="ARBA" id="ARBA00004496"/>
    </source>
</evidence>
<comment type="pathway">
    <text evidence="2 14">Cell wall biogenesis; peptidoglycan biosynthesis.</text>
</comment>
<dbReference type="NCBIfam" id="TIGR01082">
    <property type="entry name" value="murC"/>
    <property type="match status" value="1"/>
</dbReference>
<keyword evidence="12 14" id="KW-0961">Cell wall biogenesis/degradation</keyword>
<evidence type="ECO:0000259" key="15">
    <source>
        <dbReference type="Pfam" id="PF01225"/>
    </source>
</evidence>
<dbReference type="SUPFAM" id="SSF53623">
    <property type="entry name" value="MurD-like peptide ligases, catalytic domain"/>
    <property type="match status" value="1"/>
</dbReference>
<reference evidence="18 19" key="1">
    <citation type="submission" date="2024-10" db="EMBL/GenBank/DDBJ databases">
        <title>The Natural Products Discovery Center: Release of the First 8490 Sequenced Strains for Exploring Actinobacteria Biosynthetic Diversity.</title>
        <authorList>
            <person name="Kalkreuter E."/>
            <person name="Kautsar S.A."/>
            <person name="Yang D."/>
            <person name="Bader C.D."/>
            <person name="Teijaro C.N."/>
            <person name="Fluegel L."/>
            <person name="Davis C.M."/>
            <person name="Simpson J.R."/>
            <person name="Lauterbach L."/>
            <person name="Steele A.D."/>
            <person name="Gui C."/>
            <person name="Meng S."/>
            <person name="Li G."/>
            <person name="Viehrig K."/>
            <person name="Ye F."/>
            <person name="Su P."/>
            <person name="Kiefer A.F."/>
            <person name="Nichols A."/>
            <person name="Cepeda A.J."/>
            <person name="Yan W."/>
            <person name="Fan B."/>
            <person name="Jiang Y."/>
            <person name="Adhikari A."/>
            <person name="Zheng C.-J."/>
            <person name="Schuster L."/>
            <person name="Cowan T.M."/>
            <person name="Smanski M.J."/>
            <person name="Chevrette M.G."/>
            <person name="De Carvalho L.P.S."/>
            <person name="Shen B."/>
        </authorList>
    </citation>
    <scope>NUCLEOTIDE SEQUENCE [LARGE SCALE GENOMIC DNA]</scope>
    <source>
        <strain evidence="18 19">NPDC001867</strain>
    </source>
</reference>
<organism evidence="18 19">
    <name type="scientific">Nocardia elegans</name>
    <dbReference type="NCBI Taxonomy" id="300029"/>
    <lineage>
        <taxon>Bacteria</taxon>
        <taxon>Bacillati</taxon>
        <taxon>Actinomycetota</taxon>
        <taxon>Actinomycetes</taxon>
        <taxon>Mycobacteriales</taxon>
        <taxon>Nocardiaceae</taxon>
        <taxon>Nocardia</taxon>
    </lineage>
</organism>
<keyword evidence="10 14" id="KW-0573">Peptidoglycan synthesis</keyword>
<evidence type="ECO:0000256" key="8">
    <source>
        <dbReference type="ARBA" id="ARBA00022840"/>
    </source>
</evidence>
<keyword evidence="8 14" id="KW-0067">ATP-binding</keyword>
<evidence type="ECO:0000313" key="18">
    <source>
        <dbReference type="EMBL" id="MFF4026758.1"/>
    </source>
</evidence>
<keyword evidence="9 14" id="KW-0133">Cell shape</keyword>
<evidence type="ECO:0000256" key="9">
    <source>
        <dbReference type="ARBA" id="ARBA00022960"/>
    </source>
</evidence>
<dbReference type="InterPro" id="IPR005758">
    <property type="entry name" value="UDP-N-AcMur_Ala_ligase_MurC"/>
</dbReference>
<comment type="function">
    <text evidence="14">Cell wall formation.</text>
</comment>
<comment type="subcellular location">
    <subcellularLocation>
        <location evidence="1 14">Cytoplasm</location>
    </subcellularLocation>
</comment>
<evidence type="ECO:0000313" key="19">
    <source>
        <dbReference type="Proteomes" id="UP001602089"/>
    </source>
</evidence>
<dbReference type="Gene3D" id="3.40.1190.10">
    <property type="entry name" value="Mur-like, catalytic domain"/>
    <property type="match status" value="1"/>
</dbReference>
<dbReference type="SUPFAM" id="SSF53244">
    <property type="entry name" value="MurD-like peptide ligases, peptide-binding domain"/>
    <property type="match status" value="1"/>
</dbReference>
<dbReference type="Gene3D" id="3.90.190.20">
    <property type="entry name" value="Mur ligase, C-terminal domain"/>
    <property type="match status" value="1"/>
</dbReference>
<sequence length="481" mass="50422">MVGIGGAGMSGIARILLARGGEVSGSDAKESRGVLALRARGAQVRIGHDASALDLLEGGPSAVVTTYAAIPKTNPELVEANRRGVPVLMRPTVLAELMRGHHTLLVSGTHGKTSTTSMLVVALQHCGFDPSFAVGGELNEAGTNAHHGTGGYFVAEADESDGSLLQYDPDVAVVTNIESDHLDFFGSDEAYVQVFDDFVARLVPGGLLVVCLDDPGSLALARRVAERVAAGELDIRVAGYGSTETVDVPVPMQARLVAWEPRDVGGVATVHLGDEPAPRTLRLSVPGRHMALNALAALLAARDAGADVDEILQGLEGFGGVHRRFQFVGRENGVRVFDDYAHHPTEVRAVLGAAAELVRQEAADGARSRQGRVIVVFQPHLYSRTATFAEEFGAALSLADEVVVLDVYGAREKPLPGVNGALVAQAVTKPVHYQPDMSRVGRQAASLARAGDVVITMGAGDVTMLGGQILDGLRVRPSTGR</sequence>
<dbReference type="RefSeq" id="WP_228818055.1">
    <property type="nucleotide sequence ID" value="NZ_JADLPS010000012.1"/>
</dbReference>
<dbReference type="Gene3D" id="3.40.50.720">
    <property type="entry name" value="NAD(P)-binding Rossmann-like Domain"/>
    <property type="match status" value="1"/>
</dbReference>
<evidence type="ECO:0000256" key="12">
    <source>
        <dbReference type="ARBA" id="ARBA00023316"/>
    </source>
</evidence>
<dbReference type="InterPro" id="IPR013221">
    <property type="entry name" value="Mur_ligase_cen"/>
</dbReference>
<dbReference type="InterPro" id="IPR050061">
    <property type="entry name" value="MurCDEF_pg_biosynth"/>
</dbReference>
<comment type="similarity">
    <text evidence="14">Belongs to the MurCDEF family.</text>
</comment>
<keyword evidence="7 14" id="KW-0547">Nucleotide-binding</keyword>
<dbReference type="HAMAP" id="MF_00046">
    <property type="entry name" value="MurC"/>
    <property type="match status" value="1"/>
</dbReference>
<evidence type="ECO:0000256" key="6">
    <source>
        <dbReference type="ARBA" id="ARBA00022618"/>
    </source>
</evidence>
<dbReference type="Pfam" id="PF08245">
    <property type="entry name" value="Mur_ligase_M"/>
    <property type="match status" value="1"/>
</dbReference>
<evidence type="ECO:0000256" key="11">
    <source>
        <dbReference type="ARBA" id="ARBA00023306"/>
    </source>
</evidence>
<dbReference type="PANTHER" id="PTHR43445:SF3">
    <property type="entry name" value="UDP-N-ACETYLMURAMATE--L-ALANINE LIGASE"/>
    <property type="match status" value="1"/>
</dbReference>
<comment type="catalytic activity">
    <reaction evidence="13 14">
        <text>UDP-N-acetyl-alpha-D-muramate + L-alanine + ATP = UDP-N-acetyl-alpha-D-muramoyl-L-alanine + ADP + phosphate + H(+)</text>
        <dbReference type="Rhea" id="RHEA:23372"/>
        <dbReference type="ChEBI" id="CHEBI:15378"/>
        <dbReference type="ChEBI" id="CHEBI:30616"/>
        <dbReference type="ChEBI" id="CHEBI:43474"/>
        <dbReference type="ChEBI" id="CHEBI:57972"/>
        <dbReference type="ChEBI" id="CHEBI:70757"/>
        <dbReference type="ChEBI" id="CHEBI:83898"/>
        <dbReference type="ChEBI" id="CHEBI:456216"/>
        <dbReference type="EC" id="6.3.2.8"/>
    </reaction>
</comment>
<dbReference type="InterPro" id="IPR036565">
    <property type="entry name" value="Mur-like_cat_sf"/>
</dbReference>
<dbReference type="Pfam" id="PF02875">
    <property type="entry name" value="Mur_ligase_C"/>
    <property type="match status" value="1"/>
</dbReference>
<dbReference type="EMBL" id="JBIATK010000011">
    <property type="protein sequence ID" value="MFF4026758.1"/>
    <property type="molecule type" value="Genomic_DNA"/>
</dbReference>
<evidence type="ECO:0000256" key="2">
    <source>
        <dbReference type="ARBA" id="ARBA00004752"/>
    </source>
</evidence>
<dbReference type="InterPro" id="IPR004101">
    <property type="entry name" value="Mur_ligase_C"/>
</dbReference>
<keyword evidence="5 14" id="KW-0436">Ligase</keyword>
<feature type="domain" description="Mur ligase central" evidence="17">
    <location>
        <begin position="106"/>
        <end position="301"/>
    </location>
</feature>
<dbReference type="GO" id="GO:0008763">
    <property type="term" value="F:UDP-N-acetylmuramate-L-alanine ligase activity"/>
    <property type="evidence" value="ECO:0007669"/>
    <property type="project" value="UniProtKB-EC"/>
</dbReference>
<evidence type="ECO:0000256" key="3">
    <source>
        <dbReference type="ARBA" id="ARBA00012211"/>
    </source>
</evidence>
<accession>A0ABW6TKX9</accession>
<keyword evidence="19" id="KW-1185">Reference proteome</keyword>
<comment type="caution">
    <text evidence="18">The sequence shown here is derived from an EMBL/GenBank/DDBJ whole genome shotgun (WGS) entry which is preliminary data.</text>
</comment>
<feature type="binding site" evidence="14">
    <location>
        <begin position="108"/>
        <end position="114"/>
    </location>
    <ligand>
        <name>ATP</name>
        <dbReference type="ChEBI" id="CHEBI:30616"/>
    </ligand>
</feature>
<gene>
    <name evidence="14 18" type="primary">murC</name>
    <name evidence="18" type="ORF">ACFYY5_28295</name>
</gene>
<evidence type="ECO:0000259" key="16">
    <source>
        <dbReference type="Pfam" id="PF02875"/>
    </source>
</evidence>
<dbReference type="Proteomes" id="UP001602089">
    <property type="component" value="Unassembled WGS sequence"/>
</dbReference>
<evidence type="ECO:0000256" key="5">
    <source>
        <dbReference type="ARBA" id="ARBA00022598"/>
    </source>
</evidence>
<dbReference type="SUPFAM" id="SSF51984">
    <property type="entry name" value="MurCD N-terminal domain"/>
    <property type="match status" value="1"/>
</dbReference>
<name>A0ABW6TKX9_9NOCA</name>
<feature type="domain" description="Mur ligase N-terminal catalytic" evidence="15">
    <location>
        <begin position="1"/>
        <end position="101"/>
    </location>
</feature>
<dbReference type="EC" id="6.3.2.8" evidence="3 14"/>
<keyword evidence="6 14" id="KW-0132">Cell division</keyword>
<keyword evidence="11 14" id="KW-0131">Cell cycle</keyword>
<protein>
    <recommendedName>
        <fullName evidence="3 14">UDP-N-acetylmuramate--L-alanine ligase</fullName>
        <ecNumber evidence="3 14">6.3.2.8</ecNumber>
    </recommendedName>
    <alternativeName>
        <fullName evidence="14">UDP-N-acetylmuramoyl-L-alanine synthetase</fullName>
    </alternativeName>
</protein>
<keyword evidence="4 14" id="KW-0963">Cytoplasm</keyword>
<evidence type="ECO:0000256" key="13">
    <source>
        <dbReference type="ARBA" id="ARBA00047833"/>
    </source>
</evidence>
<evidence type="ECO:0000256" key="14">
    <source>
        <dbReference type="HAMAP-Rule" id="MF_00046"/>
    </source>
</evidence>